<dbReference type="EMBL" id="KV450144">
    <property type="protein sequence ID" value="OAX30643.1"/>
    <property type="molecule type" value="Genomic_DNA"/>
</dbReference>
<dbReference type="SUPFAM" id="SSF103473">
    <property type="entry name" value="MFS general substrate transporter"/>
    <property type="match status" value="1"/>
</dbReference>
<proteinExistence type="inferred from homology"/>
<dbReference type="GO" id="GO:0006914">
    <property type="term" value="P:autophagy"/>
    <property type="evidence" value="ECO:0007669"/>
    <property type="project" value="UniProtKB-KW"/>
</dbReference>
<evidence type="ECO:0000256" key="4">
    <source>
        <dbReference type="ARBA" id="ARBA00022692"/>
    </source>
</evidence>
<accession>A0A1B7MDG0</accession>
<name>A0A1B7MDG0_9AGAM</name>
<dbReference type="InterPro" id="IPR024671">
    <property type="entry name" value="Atg22-like"/>
</dbReference>
<dbReference type="PANTHER" id="PTHR23519">
    <property type="entry name" value="AUTOPHAGY-RELATED PROTEIN 22"/>
    <property type="match status" value="1"/>
</dbReference>
<evidence type="ECO:0000256" key="5">
    <source>
        <dbReference type="ARBA" id="ARBA00022989"/>
    </source>
</evidence>
<dbReference type="Proteomes" id="UP000092154">
    <property type="component" value="Unassembled WGS sequence"/>
</dbReference>
<dbReference type="InterPro" id="IPR036259">
    <property type="entry name" value="MFS_trans_sf"/>
</dbReference>
<dbReference type="InParanoid" id="A0A1B7MDG0"/>
<keyword evidence="5 8" id="KW-1133">Transmembrane helix</keyword>
<comment type="similarity">
    <text evidence="2 8">Belongs to the ATG22 family.</text>
</comment>
<evidence type="ECO:0000256" key="8">
    <source>
        <dbReference type="RuleBase" id="RU363073"/>
    </source>
</evidence>
<keyword evidence="3 8" id="KW-0813">Transport</keyword>
<evidence type="ECO:0000256" key="3">
    <source>
        <dbReference type="ARBA" id="ARBA00022448"/>
    </source>
</evidence>
<keyword evidence="6 8" id="KW-0072">Autophagy</keyword>
<dbReference type="Pfam" id="PF11700">
    <property type="entry name" value="ATG22"/>
    <property type="match status" value="1"/>
</dbReference>
<evidence type="ECO:0000256" key="6">
    <source>
        <dbReference type="ARBA" id="ARBA00023006"/>
    </source>
</evidence>
<dbReference type="OrthoDB" id="192733at2759"/>
<gene>
    <name evidence="9" type="ORF">K503DRAFT_806947</name>
</gene>
<keyword evidence="10" id="KW-1185">Reference proteome</keyword>
<evidence type="ECO:0000256" key="7">
    <source>
        <dbReference type="ARBA" id="ARBA00023136"/>
    </source>
</evidence>
<dbReference type="PANTHER" id="PTHR23519:SF1">
    <property type="entry name" value="AUTOPHAGY-RELATED PROTEIN 22"/>
    <property type="match status" value="1"/>
</dbReference>
<reference evidence="9 10" key="1">
    <citation type="submission" date="2016-06" db="EMBL/GenBank/DDBJ databases">
        <title>Comparative genomics of the ectomycorrhizal sister species Rhizopogon vinicolor and Rhizopogon vesiculosus (Basidiomycota: Boletales) reveals a divergence of the mating type B locus.</title>
        <authorList>
            <consortium name="DOE Joint Genome Institute"/>
            <person name="Mujic A.B."/>
            <person name="Kuo A."/>
            <person name="Tritt A."/>
            <person name="Lipzen A."/>
            <person name="Chen C."/>
            <person name="Johnson J."/>
            <person name="Sharma A."/>
            <person name="Barry K."/>
            <person name="Grigoriev I.V."/>
            <person name="Spatafora J.W."/>
        </authorList>
    </citation>
    <scope>NUCLEOTIDE SEQUENCE [LARGE SCALE GENOMIC DNA]</scope>
    <source>
        <strain evidence="9 10">AM-OR11-026</strain>
    </source>
</reference>
<dbReference type="AlphaFoldDB" id="A0A1B7MDG0"/>
<comment type="function">
    <text evidence="8">Vacuolar effluxer which mediate the efflux of amino acids resulting from autophagic degradation. The release of autophagic amino acids allows the maintenance of protein synthesis and viability during nitrogen starvation.</text>
</comment>
<comment type="subcellular location">
    <subcellularLocation>
        <location evidence="1 8">Vacuole membrane</location>
        <topology evidence="1 8">Multi-pass membrane protein</topology>
    </subcellularLocation>
</comment>
<keyword evidence="4 8" id="KW-0812">Transmembrane</keyword>
<comment type="caution">
    <text evidence="8">Lacks conserved residue(s) required for the propagation of feature annotation.</text>
</comment>
<organism evidence="9 10">
    <name type="scientific">Rhizopogon vinicolor AM-OR11-026</name>
    <dbReference type="NCBI Taxonomy" id="1314800"/>
    <lineage>
        <taxon>Eukaryota</taxon>
        <taxon>Fungi</taxon>
        <taxon>Dikarya</taxon>
        <taxon>Basidiomycota</taxon>
        <taxon>Agaricomycotina</taxon>
        <taxon>Agaricomycetes</taxon>
        <taxon>Agaricomycetidae</taxon>
        <taxon>Boletales</taxon>
        <taxon>Suillineae</taxon>
        <taxon>Rhizopogonaceae</taxon>
        <taxon>Rhizopogon</taxon>
    </lineage>
</organism>
<dbReference type="GO" id="GO:0032974">
    <property type="term" value="P:amino acid transmembrane export from vacuole"/>
    <property type="evidence" value="ECO:0007669"/>
    <property type="project" value="TreeGrafter"/>
</dbReference>
<dbReference type="InterPro" id="IPR050495">
    <property type="entry name" value="ATG22/LtaA_families"/>
</dbReference>
<evidence type="ECO:0000313" key="9">
    <source>
        <dbReference type="EMBL" id="OAX30643.1"/>
    </source>
</evidence>
<keyword evidence="8" id="KW-0029">Amino-acid transport</keyword>
<feature type="transmembrane region" description="Helical" evidence="8">
    <location>
        <begin position="51"/>
        <end position="70"/>
    </location>
</feature>
<protein>
    <recommendedName>
        <fullName evidence="8">Autophagy-related protein</fullName>
    </recommendedName>
</protein>
<keyword evidence="7 8" id="KW-0472">Membrane</keyword>
<evidence type="ECO:0000256" key="1">
    <source>
        <dbReference type="ARBA" id="ARBA00004128"/>
    </source>
</evidence>
<evidence type="ECO:0000256" key="2">
    <source>
        <dbReference type="ARBA" id="ARBA00006978"/>
    </source>
</evidence>
<sequence length="91" mass="10096">MLNYHLLGKKPDGMLSSHTRYGLFSITDKSNSFVGPLIVGLIADSTGNIRCAFFFLVFMVWAAVPVLLSVNVDKGRQDVSDYVSRRALVEE</sequence>
<evidence type="ECO:0000313" key="10">
    <source>
        <dbReference type="Proteomes" id="UP000092154"/>
    </source>
</evidence>
<dbReference type="GO" id="GO:0005774">
    <property type="term" value="C:vacuolar membrane"/>
    <property type="evidence" value="ECO:0007669"/>
    <property type="project" value="UniProtKB-SubCell"/>
</dbReference>
<dbReference type="STRING" id="1314800.A0A1B7MDG0"/>
<keyword evidence="8" id="KW-0926">Vacuole</keyword>